<dbReference type="PANTHER" id="PTHR38097">
    <property type="match status" value="1"/>
</dbReference>
<dbReference type="Pfam" id="PF00816">
    <property type="entry name" value="Histone_HNS"/>
    <property type="match status" value="1"/>
</dbReference>
<feature type="region of interest" description="Disordered" evidence="5">
    <location>
        <begin position="63"/>
        <end position="101"/>
    </location>
</feature>
<dbReference type="GO" id="GO:0001217">
    <property type="term" value="F:DNA-binding transcription repressor activity"/>
    <property type="evidence" value="ECO:0007669"/>
    <property type="project" value="TreeGrafter"/>
</dbReference>
<evidence type="ECO:0000313" key="8">
    <source>
        <dbReference type="Proteomes" id="UP000050956"/>
    </source>
</evidence>
<evidence type="ECO:0000313" key="7">
    <source>
        <dbReference type="EMBL" id="KRG79476.1"/>
    </source>
</evidence>
<sequence length="136" mass="14742">MSFDINSLNGLSARELKTLIRTATKQHELAAKRPAAGTVRAQINKILRESGYSINELFGEDAPVPAKRGRKPGTKVAATKKAAAKKGAKKGKKTGVVAPKYRDPADAANQWTGRGKPPRWMAAYLAKGKKKEDFLI</sequence>
<dbReference type="GO" id="GO:0003680">
    <property type="term" value="F:minor groove of adenine-thymine-rich DNA binding"/>
    <property type="evidence" value="ECO:0007669"/>
    <property type="project" value="TreeGrafter"/>
</dbReference>
<keyword evidence="8" id="KW-1185">Reference proteome</keyword>
<dbReference type="GO" id="GO:0000976">
    <property type="term" value="F:transcription cis-regulatory region binding"/>
    <property type="evidence" value="ECO:0007669"/>
    <property type="project" value="TreeGrafter"/>
</dbReference>
<feature type="compositionally biased region" description="Basic residues" evidence="5">
    <location>
        <begin position="82"/>
        <end position="93"/>
    </location>
</feature>
<dbReference type="InterPro" id="IPR037150">
    <property type="entry name" value="H-NS_C_dom_sf"/>
</dbReference>
<evidence type="ECO:0000259" key="6">
    <source>
        <dbReference type="SMART" id="SM00528"/>
    </source>
</evidence>
<evidence type="ECO:0000256" key="3">
    <source>
        <dbReference type="ARBA" id="ARBA00022490"/>
    </source>
</evidence>
<dbReference type="RefSeq" id="WP_057636302.1">
    <property type="nucleotide sequence ID" value="NZ_LDJM01000003.1"/>
</dbReference>
<proteinExistence type="inferred from homology"/>
<dbReference type="Proteomes" id="UP000050956">
    <property type="component" value="Unassembled WGS sequence"/>
</dbReference>
<dbReference type="GO" id="GO:0009295">
    <property type="term" value="C:nucleoid"/>
    <property type="evidence" value="ECO:0007669"/>
    <property type="project" value="UniProtKB-SubCell"/>
</dbReference>
<keyword evidence="4" id="KW-0238">DNA-binding</keyword>
<evidence type="ECO:0000256" key="4">
    <source>
        <dbReference type="ARBA" id="ARBA00023125"/>
    </source>
</evidence>
<dbReference type="PANTHER" id="PTHR38097:SF2">
    <property type="entry name" value="DNA-BINDING PROTEIN STPA"/>
    <property type="match status" value="1"/>
</dbReference>
<dbReference type="SMART" id="SM00528">
    <property type="entry name" value="HNS"/>
    <property type="match status" value="1"/>
</dbReference>
<evidence type="ECO:0000256" key="5">
    <source>
        <dbReference type="SAM" id="MobiDB-lite"/>
    </source>
</evidence>
<reference evidence="7 8" key="1">
    <citation type="submission" date="2015-05" db="EMBL/GenBank/DDBJ databases">
        <title>Genome sequencing and analysis of members of genus Stenotrophomonas.</title>
        <authorList>
            <person name="Patil P.P."/>
            <person name="Midha S."/>
            <person name="Patil P.B."/>
        </authorList>
    </citation>
    <scope>NUCLEOTIDE SEQUENCE [LARGE SCALE GENOMIC DNA]</scope>
    <source>
        <strain evidence="7 8">DSM 24757</strain>
    </source>
</reference>
<dbReference type="OrthoDB" id="5297879at2"/>
<dbReference type="InterPro" id="IPR027444">
    <property type="entry name" value="H-NS_C_dom"/>
</dbReference>
<protein>
    <recommendedName>
        <fullName evidence="6">DNA-binding protein H-NS-like C-terminal domain-containing protein</fullName>
    </recommendedName>
</protein>
<accession>A0A0R0DN23</accession>
<feature type="domain" description="DNA-binding protein H-NS-like C-terminal" evidence="6">
    <location>
        <begin position="91"/>
        <end position="136"/>
    </location>
</feature>
<comment type="caution">
    <text evidence="7">The sequence shown here is derived from an EMBL/GenBank/DDBJ whole genome shotgun (WGS) entry which is preliminary data.</text>
</comment>
<evidence type="ECO:0000256" key="1">
    <source>
        <dbReference type="ARBA" id="ARBA00004453"/>
    </source>
</evidence>
<organism evidence="7 8">
    <name type="scientific">Stenotrophomonas ginsengisoli</name>
    <dbReference type="NCBI Taxonomy" id="336566"/>
    <lineage>
        <taxon>Bacteria</taxon>
        <taxon>Pseudomonadati</taxon>
        <taxon>Pseudomonadota</taxon>
        <taxon>Gammaproteobacteria</taxon>
        <taxon>Lysobacterales</taxon>
        <taxon>Lysobacteraceae</taxon>
        <taxon>Stenotrophomonas</taxon>
    </lineage>
</organism>
<dbReference type="EMBL" id="LDJM01000003">
    <property type="protein sequence ID" value="KRG79476.1"/>
    <property type="molecule type" value="Genomic_DNA"/>
</dbReference>
<dbReference type="GO" id="GO:0032993">
    <property type="term" value="C:protein-DNA complex"/>
    <property type="evidence" value="ECO:0007669"/>
    <property type="project" value="TreeGrafter"/>
</dbReference>
<dbReference type="STRING" id="336566.ABB30_00590"/>
<dbReference type="AlphaFoldDB" id="A0A0R0DN23"/>
<gene>
    <name evidence="7" type="ORF">ABB30_00590</name>
</gene>
<dbReference type="Gene3D" id="4.10.430.10">
    <property type="entry name" value="Histone-like protein H-NS, C-terminal domain"/>
    <property type="match status" value="1"/>
</dbReference>
<dbReference type="PATRIC" id="fig|336566.3.peg.1785"/>
<name>A0A0R0DN23_9GAMM</name>
<evidence type="ECO:0000256" key="2">
    <source>
        <dbReference type="ARBA" id="ARBA00010610"/>
    </source>
</evidence>
<comment type="subcellular location">
    <subcellularLocation>
        <location evidence="1">Cytoplasm</location>
        <location evidence="1">Nucleoid</location>
    </subcellularLocation>
</comment>
<dbReference type="GO" id="GO:0005829">
    <property type="term" value="C:cytosol"/>
    <property type="evidence" value="ECO:0007669"/>
    <property type="project" value="TreeGrafter"/>
</dbReference>
<keyword evidence="3" id="KW-0963">Cytoplasm</keyword>
<dbReference type="GO" id="GO:0003681">
    <property type="term" value="F:bent DNA binding"/>
    <property type="evidence" value="ECO:0007669"/>
    <property type="project" value="TreeGrafter"/>
</dbReference>
<comment type="similarity">
    <text evidence="2">Belongs to the histone-like protein H-NS family.</text>
</comment>
<dbReference type="SUPFAM" id="SSF81273">
    <property type="entry name" value="H-NS histone-like proteins"/>
    <property type="match status" value="1"/>
</dbReference>